<evidence type="ECO:0000313" key="2">
    <source>
        <dbReference type="EMBL" id="MFC4410984.1"/>
    </source>
</evidence>
<dbReference type="PANTHER" id="PTHR31302:SF32">
    <property type="entry name" value="PHOSPHOESTERASE"/>
    <property type="match status" value="1"/>
</dbReference>
<gene>
    <name evidence="2" type="ORF">ACFOZY_11195</name>
</gene>
<dbReference type="InterPro" id="IPR029052">
    <property type="entry name" value="Metallo-depent_PP-like"/>
</dbReference>
<sequence length="254" mass="28864">MKYLWFLPLFVGGLFLYMFAYAKATKLKEHNLFLHVKKEEKPLRLFFVSDIHRRKISEALIKQINEKFDAVIIGGDLAEKGVPLKRIEENVRRLSSLGKIYYIWGNNDREVGEANIKGIIQSFGGDVLENSSAVLKTGKQRWMICAVDDTSSGNLNLDQAFTSIQSSDITIFITHSPFVFKKAKNRYQPHVMMAGHTHGGQIRLGPFGMFKKGRMMEEEGYYSLISNGYGTSMVPLRLGARPECHIIRLNGNIE</sequence>
<dbReference type="Pfam" id="PF00149">
    <property type="entry name" value="Metallophos"/>
    <property type="match status" value="1"/>
</dbReference>
<dbReference type="InterPro" id="IPR051158">
    <property type="entry name" value="Metallophosphoesterase_sf"/>
</dbReference>
<keyword evidence="3" id="KW-1185">Reference proteome</keyword>
<dbReference type="EMBL" id="JBHSEC010000019">
    <property type="protein sequence ID" value="MFC4410984.1"/>
    <property type="molecule type" value="Genomic_DNA"/>
</dbReference>
<accession>A0ABV8X775</accession>
<evidence type="ECO:0000313" key="3">
    <source>
        <dbReference type="Proteomes" id="UP001595817"/>
    </source>
</evidence>
<dbReference type="PANTHER" id="PTHR31302">
    <property type="entry name" value="TRANSMEMBRANE PROTEIN WITH METALLOPHOSPHOESTERASE DOMAIN-RELATED"/>
    <property type="match status" value="1"/>
</dbReference>
<name>A0ABV8X775_9LACT</name>
<reference evidence="3" key="1">
    <citation type="journal article" date="2019" name="Int. J. Syst. Evol. Microbiol.">
        <title>The Global Catalogue of Microorganisms (GCM) 10K type strain sequencing project: providing services to taxonomists for standard genome sequencing and annotation.</title>
        <authorList>
            <consortium name="The Broad Institute Genomics Platform"/>
            <consortium name="The Broad Institute Genome Sequencing Center for Infectious Disease"/>
            <person name="Wu L."/>
            <person name="Ma J."/>
        </authorList>
    </citation>
    <scope>NUCLEOTIDE SEQUENCE [LARGE SCALE GENOMIC DNA]</scope>
    <source>
        <strain evidence="3">CCUG 59778</strain>
    </source>
</reference>
<organism evidence="2 3">
    <name type="scientific">Chungangia koreensis</name>
    <dbReference type="NCBI Taxonomy" id="752657"/>
    <lineage>
        <taxon>Bacteria</taxon>
        <taxon>Bacillati</taxon>
        <taxon>Bacillota</taxon>
        <taxon>Bacilli</taxon>
        <taxon>Lactobacillales</taxon>
        <taxon>Chungangia</taxon>
    </lineage>
</organism>
<dbReference type="InterPro" id="IPR004843">
    <property type="entry name" value="Calcineurin-like_PHP"/>
</dbReference>
<feature type="domain" description="Calcineurin-like phosphoesterase" evidence="1">
    <location>
        <begin position="44"/>
        <end position="199"/>
    </location>
</feature>
<protein>
    <submittedName>
        <fullName evidence="2">Metallophosphoesterase</fullName>
    </submittedName>
</protein>
<dbReference type="Gene3D" id="3.60.21.10">
    <property type="match status" value="1"/>
</dbReference>
<evidence type="ECO:0000259" key="1">
    <source>
        <dbReference type="Pfam" id="PF00149"/>
    </source>
</evidence>
<dbReference type="SUPFAM" id="SSF56300">
    <property type="entry name" value="Metallo-dependent phosphatases"/>
    <property type="match status" value="1"/>
</dbReference>
<comment type="caution">
    <text evidence="2">The sequence shown here is derived from an EMBL/GenBank/DDBJ whole genome shotgun (WGS) entry which is preliminary data.</text>
</comment>
<proteinExistence type="predicted"/>
<dbReference type="RefSeq" id="WP_378155434.1">
    <property type="nucleotide sequence ID" value="NZ_JBHSEC010000019.1"/>
</dbReference>
<dbReference type="Proteomes" id="UP001595817">
    <property type="component" value="Unassembled WGS sequence"/>
</dbReference>